<name>A0A8S1ZMC7_ARAAE</name>
<comment type="subcellular location">
    <subcellularLocation>
        <location evidence="1">Nucleus</location>
    </subcellularLocation>
</comment>
<dbReference type="GO" id="GO:0003700">
    <property type="term" value="F:DNA-binding transcription factor activity"/>
    <property type="evidence" value="ECO:0007669"/>
    <property type="project" value="InterPro"/>
</dbReference>
<gene>
    <name evidence="7" type="ORF">AARE701A_LOCUS4469</name>
</gene>
<keyword evidence="3" id="KW-0539">Nucleus</keyword>
<dbReference type="GO" id="GO:0003677">
    <property type="term" value="F:DNA binding"/>
    <property type="evidence" value="ECO:0007669"/>
    <property type="project" value="InterPro"/>
</dbReference>
<evidence type="ECO:0000313" key="8">
    <source>
        <dbReference type="Proteomes" id="UP000682877"/>
    </source>
</evidence>
<dbReference type="GO" id="GO:0003723">
    <property type="term" value="F:RNA binding"/>
    <property type="evidence" value="ECO:0007669"/>
    <property type="project" value="InterPro"/>
</dbReference>
<dbReference type="Proteomes" id="UP000682877">
    <property type="component" value="Chromosome 2"/>
</dbReference>
<keyword evidence="2" id="KW-0217">Developmental protein</keyword>
<dbReference type="PROSITE" id="PS00032">
    <property type="entry name" value="ANTENNAPEDIA"/>
    <property type="match status" value="1"/>
</dbReference>
<feature type="domain" description="APO" evidence="6">
    <location>
        <begin position="216"/>
        <end position="312"/>
    </location>
</feature>
<dbReference type="InterPro" id="IPR001827">
    <property type="entry name" value="Homeobox_Antennapedia_CS"/>
</dbReference>
<organism evidence="7 8">
    <name type="scientific">Arabidopsis arenosa</name>
    <name type="common">Sand rock-cress</name>
    <name type="synonym">Cardaminopsis arenosa</name>
    <dbReference type="NCBI Taxonomy" id="38785"/>
    <lineage>
        <taxon>Eukaryota</taxon>
        <taxon>Viridiplantae</taxon>
        <taxon>Streptophyta</taxon>
        <taxon>Embryophyta</taxon>
        <taxon>Tracheophyta</taxon>
        <taxon>Spermatophyta</taxon>
        <taxon>Magnoliopsida</taxon>
        <taxon>eudicotyledons</taxon>
        <taxon>Gunneridae</taxon>
        <taxon>Pentapetalae</taxon>
        <taxon>rosids</taxon>
        <taxon>malvids</taxon>
        <taxon>Brassicales</taxon>
        <taxon>Brassicaceae</taxon>
        <taxon>Camelineae</taxon>
        <taxon>Arabidopsis</taxon>
    </lineage>
</organism>
<evidence type="ECO:0000256" key="1">
    <source>
        <dbReference type="ARBA" id="ARBA00004123"/>
    </source>
</evidence>
<feature type="region of interest" description="Disordered" evidence="5">
    <location>
        <begin position="1"/>
        <end position="42"/>
    </location>
</feature>
<evidence type="ECO:0000256" key="4">
    <source>
        <dbReference type="PROSITE-ProRule" id="PRU00832"/>
    </source>
</evidence>
<sequence>MEGSSTSHKRKKNDEHTKKSKKRQHVRASNVENKMEEKRSGSNEESFGVFEFPWMKESMISTSLDWSLPESLFPVLDDGNEMFEEISDVRWPVKRIPPSVSQRECLMRLGTVFCFNQKHREQTSFKKRHVSTQNVDLPPILPKNKKKPYPIPFKQIQEEARKDKKLAQMGIEKQLDPPKNGLLVPNLIPVAYQVIDNWKLLIKGLAQLLHVVPVFACSECGAVHVANAGHNIRDCNGPTNSQRRGSHSWVKGTINDALIPVESYHMYDPFERSIHLHSDIVMDTMIRQLEVTKTHILIVENLLTITFPHNIH</sequence>
<comment type="similarity">
    <text evidence="4">Belongs to the APO family.</text>
</comment>
<feature type="compositionally biased region" description="Basic and acidic residues" evidence="5">
    <location>
        <begin position="33"/>
        <end position="42"/>
    </location>
</feature>
<dbReference type="InterPro" id="IPR023342">
    <property type="entry name" value="APO_dom"/>
</dbReference>
<evidence type="ECO:0000256" key="3">
    <source>
        <dbReference type="ARBA" id="ARBA00023242"/>
    </source>
</evidence>
<evidence type="ECO:0000256" key="5">
    <source>
        <dbReference type="SAM" id="MobiDB-lite"/>
    </source>
</evidence>
<keyword evidence="8" id="KW-1185">Reference proteome</keyword>
<dbReference type="AlphaFoldDB" id="A0A8S1ZMC7"/>
<dbReference type="GO" id="GO:0005634">
    <property type="term" value="C:nucleus"/>
    <property type="evidence" value="ECO:0007669"/>
    <property type="project" value="UniProtKB-SubCell"/>
</dbReference>
<dbReference type="Pfam" id="PF05634">
    <property type="entry name" value="APO_RNA-bind"/>
    <property type="match status" value="1"/>
</dbReference>
<reference evidence="7" key="1">
    <citation type="submission" date="2021-01" db="EMBL/GenBank/DDBJ databases">
        <authorList>
            <person name="Bezrukov I."/>
        </authorList>
    </citation>
    <scope>NUCLEOTIDE SEQUENCE</scope>
</reference>
<evidence type="ECO:0000313" key="7">
    <source>
        <dbReference type="EMBL" id="CAE5962832.1"/>
    </source>
</evidence>
<dbReference type="PROSITE" id="PS51499">
    <property type="entry name" value="APO"/>
    <property type="match status" value="1"/>
</dbReference>
<protein>
    <recommendedName>
        <fullName evidence="6">APO domain-containing protein</fullName>
    </recommendedName>
</protein>
<evidence type="ECO:0000256" key="2">
    <source>
        <dbReference type="ARBA" id="ARBA00022473"/>
    </source>
</evidence>
<dbReference type="EMBL" id="LR999452">
    <property type="protein sequence ID" value="CAE5962832.1"/>
    <property type="molecule type" value="Genomic_DNA"/>
</dbReference>
<accession>A0A8S1ZMC7</accession>
<proteinExistence type="inferred from homology"/>
<evidence type="ECO:0000259" key="6">
    <source>
        <dbReference type="PROSITE" id="PS51499"/>
    </source>
</evidence>